<comment type="subcellular location">
    <subcellularLocation>
        <location evidence="1">Cell membrane</location>
        <topology evidence="1">Multi-pass membrane protein</topology>
    </subcellularLocation>
</comment>
<dbReference type="SMART" id="SM01049">
    <property type="entry name" value="Cache_2"/>
    <property type="match status" value="1"/>
</dbReference>
<feature type="transmembrane region" description="Helical" evidence="9">
    <location>
        <begin position="12"/>
        <end position="31"/>
    </location>
</feature>
<evidence type="ECO:0000259" key="10">
    <source>
        <dbReference type="PROSITE" id="PS50111"/>
    </source>
</evidence>
<dbReference type="Pfam" id="PF17200">
    <property type="entry name" value="sCache_2"/>
    <property type="match status" value="1"/>
</dbReference>
<dbReference type="PRINTS" id="PR00260">
    <property type="entry name" value="CHEMTRNSDUCR"/>
</dbReference>
<evidence type="ECO:0000313" key="13">
    <source>
        <dbReference type="Proteomes" id="UP000190064"/>
    </source>
</evidence>
<dbReference type="InterPro" id="IPR033480">
    <property type="entry name" value="sCache_2"/>
</dbReference>
<dbReference type="CDD" id="cd11386">
    <property type="entry name" value="MCP_signal"/>
    <property type="match status" value="1"/>
</dbReference>
<protein>
    <submittedName>
        <fullName evidence="12">Chemotaxis protein</fullName>
    </submittedName>
</protein>
<feature type="transmembrane region" description="Helical" evidence="9">
    <location>
        <begin position="191"/>
        <end position="212"/>
    </location>
</feature>
<evidence type="ECO:0000259" key="11">
    <source>
        <dbReference type="PROSITE" id="PS50885"/>
    </source>
</evidence>
<dbReference type="AlphaFoldDB" id="A0A1T1HFA6"/>
<dbReference type="InterPro" id="IPR003660">
    <property type="entry name" value="HAMP_dom"/>
</dbReference>
<sequence length="545" mass="58695">METSLSRISIATRAWMILGLFALGLVINTLLDASKMRDHLRDSYEKGVSLLVESGVGVIDHYYQLSQDGTLSEAEAKRQALAAVTAMRFDNGNYLFVGDSEGVQLASGVKALVGKNIMGLKDPNGKPFVQELYAQAKSGGGFVDYQWPNSENKEQLDPKTSYANYFAPWQWTIGSGLNMDALQADIAASELMSIFNGVIILVGLSVILVFFIRSITTPLNRTVKAMRGLSQGEGDLTQRLEETGSVELVALARYFNHFVASLQGIMRDVSGSAERLASSASQMVASTQSVDGSVHQQKQDSEQLASAMMQMLASVEEVTERTVLATESTIQASKESEQSQEIIRQNITEAEQLSSAIQEASSVISRLAEDSRNVDTVLEVIRGIAEQTNLLALNAAIEAARAGEAGRGFAVVADEVRTLSQRTQESTAEIQTIVEKLQTAAEQAVSVMSDGAEKAGVAAETSASAGQALGNITREVTSIQRMNQEIAAASEEQSTTVSGINNNVVSLRDLTMNVSNESAQMASASQNLMQVSQDMIHLINRFKVN</sequence>
<feature type="domain" description="Methyl-accepting transducer" evidence="10">
    <location>
        <begin position="272"/>
        <end position="508"/>
    </location>
</feature>
<dbReference type="Pfam" id="PF00672">
    <property type="entry name" value="HAMP"/>
    <property type="match status" value="1"/>
</dbReference>
<dbReference type="InterPro" id="IPR004090">
    <property type="entry name" value="Chemotax_Me-accpt_rcpt"/>
</dbReference>
<keyword evidence="2" id="KW-1003">Cell membrane</keyword>
<dbReference type="GO" id="GO:0004888">
    <property type="term" value="F:transmembrane signaling receptor activity"/>
    <property type="evidence" value="ECO:0007669"/>
    <property type="project" value="InterPro"/>
</dbReference>
<dbReference type="PROSITE" id="PS50111">
    <property type="entry name" value="CHEMOTAXIS_TRANSDUC_2"/>
    <property type="match status" value="1"/>
</dbReference>
<dbReference type="Gene3D" id="3.30.450.20">
    <property type="entry name" value="PAS domain"/>
    <property type="match status" value="1"/>
</dbReference>
<keyword evidence="13" id="KW-1185">Reference proteome</keyword>
<dbReference type="RefSeq" id="WP_077242832.1">
    <property type="nucleotide sequence ID" value="NZ_FXTS01000001.1"/>
</dbReference>
<dbReference type="STRING" id="966.BTA35_0202480"/>
<keyword evidence="5 9" id="KW-0472">Membrane</keyword>
<evidence type="ECO:0000256" key="9">
    <source>
        <dbReference type="SAM" id="Phobius"/>
    </source>
</evidence>
<keyword evidence="3 9" id="KW-0812">Transmembrane</keyword>
<proteinExistence type="inferred from homology"/>
<keyword evidence="4 9" id="KW-1133">Transmembrane helix</keyword>
<name>A0A1T1HFA6_OCELI</name>
<evidence type="ECO:0000256" key="8">
    <source>
        <dbReference type="PROSITE-ProRule" id="PRU00284"/>
    </source>
</evidence>
<gene>
    <name evidence="12" type="ORF">BTA35_0202480</name>
</gene>
<dbReference type="PANTHER" id="PTHR32089:SF119">
    <property type="entry name" value="METHYL-ACCEPTING CHEMOTAXIS PROTEIN CTPL"/>
    <property type="match status" value="1"/>
</dbReference>
<feature type="domain" description="HAMP" evidence="11">
    <location>
        <begin position="213"/>
        <end position="267"/>
    </location>
</feature>
<dbReference type="FunFam" id="1.10.287.950:FF:000001">
    <property type="entry name" value="Methyl-accepting chemotaxis sensory transducer"/>
    <property type="match status" value="1"/>
</dbReference>
<dbReference type="GO" id="GO:0007165">
    <property type="term" value="P:signal transduction"/>
    <property type="evidence" value="ECO:0007669"/>
    <property type="project" value="UniProtKB-KW"/>
</dbReference>
<keyword evidence="6 8" id="KW-0807">Transducer</keyword>
<dbReference type="PROSITE" id="PS50885">
    <property type="entry name" value="HAMP"/>
    <property type="match status" value="1"/>
</dbReference>
<evidence type="ECO:0000256" key="4">
    <source>
        <dbReference type="ARBA" id="ARBA00022989"/>
    </source>
</evidence>
<evidence type="ECO:0000256" key="6">
    <source>
        <dbReference type="ARBA" id="ARBA00023224"/>
    </source>
</evidence>
<accession>A0A1T1HFA6</accession>
<dbReference type="GO" id="GO:0006935">
    <property type="term" value="P:chemotaxis"/>
    <property type="evidence" value="ECO:0007669"/>
    <property type="project" value="InterPro"/>
</dbReference>
<dbReference type="Gene3D" id="1.10.287.950">
    <property type="entry name" value="Methyl-accepting chemotaxis protein"/>
    <property type="match status" value="1"/>
</dbReference>
<evidence type="ECO:0000256" key="1">
    <source>
        <dbReference type="ARBA" id="ARBA00004651"/>
    </source>
</evidence>
<organism evidence="12 13">
    <name type="scientific">Oceanospirillum linum</name>
    <dbReference type="NCBI Taxonomy" id="966"/>
    <lineage>
        <taxon>Bacteria</taxon>
        <taxon>Pseudomonadati</taxon>
        <taxon>Pseudomonadota</taxon>
        <taxon>Gammaproteobacteria</taxon>
        <taxon>Oceanospirillales</taxon>
        <taxon>Oceanospirillaceae</taxon>
        <taxon>Oceanospirillum</taxon>
    </lineage>
</organism>
<dbReference type="CDD" id="cd06225">
    <property type="entry name" value="HAMP"/>
    <property type="match status" value="1"/>
</dbReference>
<reference evidence="12" key="1">
    <citation type="submission" date="2017-02" db="EMBL/GenBank/DDBJ databases">
        <title>Draft Genome Sequence of the Salt Water Bacterium Oceanospirillum linum ATCC 11336.</title>
        <authorList>
            <person name="Trachtenberg A.M."/>
            <person name="Carney J.G."/>
            <person name="Linnane J.D."/>
            <person name="Rheaume B.A."/>
            <person name="Pitts N.L."/>
            <person name="Mykles D.L."/>
            <person name="Maclea K.S."/>
        </authorList>
    </citation>
    <scope>NUCLEOTIDE SEQUENCE [LARGE SCALE GENOMIC DNA]</scope>
    <source>
        <strain evidence="12">ATCC 11336</strain>
    </source>
</reference>
<comment type="similarity">
    <text evidence="7">Belongs to the methyl-accepting chemotaxis (MCP) protein family.</text>
</comment>
<evidence type="ECO:0000256" key="5">
    <source>
        <dbReference type="ARBA" id="ARBA00023136"/>
    </source>
</evidence>
<comment type="caution">
    <text evidence="12">The sequence shown here is derived from an EMBL/GenBank/DDBJ whole genome shotgun (WGS) entry which is preliminary data.</text>
</comment>
<dbReference type="PANTHER" id="PTHR32089">
    <property type="entry name" value="METHYL-ACCEPTING CHEMOTAXIS PROTEIN MCPB"/>
    <property type="match status" value="1"/>
</dbReference>
<dbReference type="SMART" id="SM00304">
    <property type="entry name" value="HAMP"/>
    <property type="match status" value="1"/>
</dbReference>
<dbReference type="Pfam" id="PF00015">
    <property type="entry name" value="MCPsignal"/>
    <property type="match status" value="1"/>
</dbReference>
<dbReference type="InterPro" id="IPR004089">
    <property type="entry name" value="MCPsignal_dom"/>
</dbReference>
<dbReference type="Proteomes" id="UP000190064">
    <property type="component" value="Unassembled WGS sequence"/>
</dbReference>
<dbReference type="SMART" id="SM00283">
    <property type="entry name" value="MA"/>
    <property type="match status" value="1"/>
</dbReference>
<evidence type="ECO:0000256" key="3">
    <source>
        <dbReference type="ARBA" id="ARBA00022692"/>
    </source>
</evidence>
<dbReference type="SUPFAM" id="SSF58104">
    <property type="entry name" value="Methyl-accepting chemotaxis protein (MCP) signaling domain"/>
    <property type="match status" value="1"/>
</dbReference>
<evidence type="ECO:0000313" key="12">
    <source>
        <dbReference type="EMBL" id="OOV88397.1"/>
    </source>
</evidence>
<dbReference type="GO" id="GO:0005886">
    <property type="term" value="C:plasma membrane"/>
    <property type="evidence" value="ECO:0007669"/>
    <property type="project" value="UniProtKB-SubCell"/>
</dbReference>
<dbReference type="EMBL" id="MTSD02000001">
    <property type="protein sequence ID" value="OOV88397.1"/>
    <property type="molecule type" value="Genomic_DNA"/>
</dbReference>
<evidence type="ECO:0000256" key="2">
    <source>
        <dbReference type="ARBA" id="ARBA00022475"/>
    </source>
</evidence>
<evidence type="ECO:0000256" key="7">
    <source>
        <dbReference type="ARBA" id="ARBA00029447"/>
    </source>
</evidence>